<keyword evidence="2" id="KW-1185">Reference proteome</keyword>
<accession>A0ABW1RCY6</accession>
<sequence>MSHEQITFKKYLERIFEDHNENIIRTIIYCNGNPDKMHYEERRAYETLTSREINQVVNEITLPF</sequence>
<name>A0ABW1RCY6_9LACO</name>
<organism evidence="1 2">
    <name type="scientific">Loigolactobacillus jiayinensis</name>
    <dbReference type="NCBI Taxonomy" id="2486016"/>
    <lineage>
        <taxon>Bacteria</taxon>
        <taxon>Bacillati</taxon>
        <taxon>Bacillota</taxon>
        <taxon>Bacilli</taxon>
        <taxon>Lactobacillales</taxon>
        <taxon>Lactobacillaceae</taxon>
        <taxon>Loigolactobacillus</taxon>
    </lineage>
</organism>
<dbReference type="Proteomes" id="UP001596289">
    <property type="component" value="Unassembled WGS sequence"/>
</dbReference>
<reference evidence="2" key="1">
    <citation type="journal article" date="2019" name="Int. J. Syst. Evol. Microbiol.">
        <title>The Global Catalogue of Microorganisms (GCM) 10K type strain sequencing project: providing services to taxonomists for standard genome sequencing and annotation.</title>
        <authorList>
            <consortium name="The Broad Institute Genomics Platform"/>
            <consortium name="The Broad Institute Genome Sequencing Center for Infectious Disease"/>
            <person name="Wu L."/>
            <person name="Ma J."/>
        </authorList>
    </citation>
    <scope>NUCLEOTIDE SEQUENCE [LARGE SCALE GENOMIC DNA]</scope>
    <source>
        <strain evidence="2">CCM 8904</strain>
    </source>
</reference>
<dbReference type="RefSeq" id="WP_125552698.1">
    <property type="nucleotide sequence ID" value="NZ_JBHSSL010000041.1"/>
</dbReference>
<evidence type="ECO:0000313" key="1">
    <source>
        <dbReference type="EMBL" id="MFC6170371.1"/>
    </source>
</evidence>
<evidence type="ECO:0000313" key="2">
    <source>
        <dbReference type="Proteomes" id="UP001596289"/>
    </source>
</evidence>
<dbReference type="EMBL" id="JBHSSL010000041">
    <property type="protein sequence ID" value="MFC6170371.1"/>
    <property type="molecule type" value="Genomic_DNA"/>
</dbReference>
<protein>
    <submittedName>
        <fullName evidence="1">Uncharacterized protein</fullName>
    </submittedName>
</protein>
<gene>
    <name evidence="1" type="ORF">ACFQGP_07265</name>
</gene>
<proteinExistence type="predicted"/>
<comment type="caution">
    <text evidence="1">The sequence shown here is derived from an EMBL/GenBank/DDBJ whole genome shotgun (WGS) entry which is preliminary data.</text>
</comment>